<dbReference type="Pfam" id="PF10861">
    <property type="entry name" value="DUF2784"/>
    <property type="match status" value="1"/>
</dbReference>
<dbReference type="OrthoDB" id="370375at2"/>
<sequence>MYGYLADAVVFFHVLYVAYVVLGQLVVMVAGTARWAWGRNPWFRFTHLAAIGFVAFEEFIGMRCPLTVWEEKLRLLAGQSVHEGTFLGRFLHDMLFIDGTFSSQSIAVMHVACAILVVQAALMYPPRWFRTGTTNEGRHSAVSMQPAV</sequence>
<protein>
    <submittedName>
        <fullName evidence="2">Putative TRANSMEMBRANE PROTEIN</fullName>
    </submittedName>
</protein>
<feature type="transmembrane region" description="Helical" evidence="1">
    <location>
        <begin position="101"/>
        <end position="124"/>
    </location>
</feature>
<proteinExistence type="predicted"/>
<dbReference type="InterPro" id="IPR021218">
    <property type="entry name" value="DUF2784"/>
</dbReference>
<dbReference type="Proteomes" id="UP000214646">
    <property type="component" value="Unassembled WGS sequence"/>
</dbReference>
<gene>
    <name evidence="2" type="ORF">FRUB_08211</name>
</gene>
<evidence type="ECO:0000313" key="3">
    <source>
        <dbReference type="Proteomes" id="UP000214646"/>
    </source>
</evidence>
<reference evidence="3" key="1">
    <citation type="submission" date="2017-06" db="EMBL/GenBank/DDBJ databases">
        <title>Genome analysis of Fimbriiglobus ruber SP5, the first member of the order Planctomycetales with confirmed chitinolytic capability.</title>
        <authorList>
            <person name="Ravin N.V."/>
            <person name="Rakitin A.L."/>
            <person name="Ivanova A.A."/>
            <person name="Beletsky A.V."/>
            <person name="Kulichevskaya I.S."/>
            <person name="Mardanov A.V."/>
            <person name="Dedysh S.N."/>
        </authorList>
    </citation>
    <scope>NUCLEOTIDE SEQUENCE [LARGE SCALE GENOMIC DNA]</scope>
    <source>
        <strain evidence="3">SP5</strain>
    </source>
</reference>
<dbReference type="AlphaFoldDB" id="A0A225DAS7"/>
<feature type="transmembrane region" description="Helical" evidence="1">
    <location>
        <begin position="6"/>
        <end position="30"/>
    </location>
</feature>
<keyword evidence="3" id="KW-1185">Reference proteome</keyword>
<keyword evidence="1" id="KW-1133">Transmembrane helix</keyword>
<organism evidence="2 3">
    <name type="scientific">Fimbriiglobus ruber</name>
    <dbReference type="NCBI Taxonomy" id="1908690"/>
    <lineage>
        <taxon>Bacteria</taxon>
        <taxon>Pseudomonadati</taxon>
        <taxon>Planctomycetota</taxon>
        <taxon>Planctomycetia</taxon>
        <taxon>Gemmatales</taxon>
        <taxon>Gemmataceae</taxon>
        <taxon>Fimbriiglobus</taxon>
    </lineage>
</organism>
<name>A0A225DAS7_9BACT</name>
<comment type="caution">
    <text evidence="2">The sequence shown here is derived from an EMBL/GenBank/DDBJ whole genome shotgun (WGS) entry which is preliminary data.</text>
</comment>
<evidence type="ECO:0000313" key="2">
    <source>
        <dbReference type="EMBL" id="OWK35648.1"/>
    </source>
</evidence>
<dbReference type="RefSeq" id="WP_088258817.1">
    <property type="nucleotide sequence ID" value="NZ_NIDE01000017.1"/>
</dbReference>
<dbReference type="EMBL" id="NIDE01000017">
    <property type="protein sequence ID" value="OWK35648.1"/>
    <property type="molecule type" value="Genomic_DNA"/>
</dbReference>
<evidence type="ECO:0000256" key="1">
    <source>
        <dbReference type="SAM" id="Phobius"/>
    </source>
</evidence>
<keyword evidence="1 2" id="KW-0812">Transmembrane</keyword>
<keyword evidence="1" id="KW-0472">Membrane</keyword>
<accession>A0A225DAS7</accession>